<evidence type="ECO:0000313" key="5">
    <source>
        <dbReference type="Proteomes" id="UP000297065"/>
    </source>
</evidence>
<dbReference type="InterPro" id="IPR010621">
    <property type="entry name" value="DUF1214"/>
</dbReference>
<feature type="chain" id="PRO_5020769994" evidence="1">
    <location>
        <begin position="23"/>
        <end position="490"/>
    </location>
</feature>
<evidence type="ECO:0000313" key="4">
    <source>
        <dbReference type="EMBL" id="QCC86813.1"/>
    </source>
</evidence>
<accession>A0A4P7UK58</accession>
<protein>
    <submittedName>
        <fullName evidence="4">DUF1254 domain-containing protein</fullName>
    </submittedName>
</protein>
<dbReference type="Pfam" id="PF06742">
    <property type="entry name" value="DUF1214"/>
    <property type="match status" value="1"/>
</dbReference>
<dbReference type="PANTHER" id="PTHR36509">
    <property type="entry name" value="BLL3101 PROTEIN"/>
    <property type="match status" value="1"/>
</dbReference>
<dbReference type="OrthoDB" id="547269at2"/>
<evidence type="ECO:0000256" key="1">
    <source>
        <dbReference type="SAM" id="SignalP"/>
    </source>
</evidence>
<dbReference type="EMBL" id="CP036295">
    <property type="protein sequence ID" value="QCC86813.1"/>
    <property type="molecule type" value="Genomic_DNA"/>
</dbReference>
<dbReference type="InterPro" id="IPR010679">
    <property type="entry name" value="DUF1254"/>
</dbReference>
<proteinExistence type="predicted"/>
<feature type="domain" description="DUF1254" evidence="3">
    <location>
        <begin position="95"/>
        <end position="226"/>
    </location>
</feature>
<feature type="domain" description="DUF1214" evidence="2">
    <location>
        <begin position="367"/>
        <end position="475"/>
    </location>
</feature>
<gene>
    <name evidence="4" type="ORF">DDIC_13175</name>
</gene>
<reference evidence="4 5" key="1">
    <citation type="submission" date="2019-02" db="EMBL/GenBank/DDBJ databases">
        <title>Complete Genome Sequence of Desulfovibrio desulfuricans IC1, a Sulfonate Utilizing Anaerobe.</title>
        <authorList>
            <person name="Day L.A."/>
            <person name="De Leon K.B."/>
            <person name="Wall J.D."/>
        </authorList>
    </citation>
    <scope>NUCLEOTIDE SEQUENCE [LARGE SCALE GENOMIC DNA]</scope>
    <source>
        <strain evidence="4 5">IC1</strain>
    </source>
</reference>
<sequence length="490" mass="53849">MQKIRLITACMLLALVCQPALGQEPPAPLAQTAIPGPAAGTLMTPAYVQAIGRLSYLFGYPLVNVYNRYRKLESVAAKSGGKTFWAEGVRPTAPINHLCMLTDYIKPTANTVSCPNQDVVYGAGYFGLTDGAVVLQIPDFGDRFWIYALYDARTDEFGALGKPYGTKPGFYLIAGPGWHGEPPAGITAVLRSPTEQGFVLPRIFKEDSADDTKAVQPLLNQIMMYPLLEYTGKMQTTDWSKTPSTLPATVPGPAGEAPHVDPLHFYEQLPAALRLVPPLPGEESLYALIDSVFQAAAEQPDVKEALVASFVCANKELIEPLLQWKYNGRPTENGWNSPVNGAAWGTDYLMRAATAKSNIYENRSAETKYFFRDLDSNGKTLHGGNQYSLTFAKGQLPPTRGFWSITLYNKYHLFNANALNRFSLGTKSRDMQFNADGSLTIYFGSQSPGPEHESNWLPAPAGPFSLYIRTYWPEQTILDGVWSPPAVKKL</sequence>
<evidence type="ECO:0000259" key="3">
    <source>
        <dbReference type="Pfam" id="PF06863"/>
    </source>
</evidence>
<dbReference type="Gene3D" id="2.60.120.600">
    <property type="entry name" value="Domain of unknown function DUF1214, C-terminal domain"/>
    <property type="match status" value="1"/>
</dbReference>
<dbReference type="InterPro" id="IPR037049">
    <property type="entry name" value="DUF1214_C_sf"/>
</dbReference>
<name>A0A4P7UK58_DESDE</name>
<dbReference type="AlphaFoldDB" id="A0A4P7UK58"/>
<dbReference type="PANTHER" id="PTHR36509:SF2">
    <property type="entry name" value="BLL3101 PROTEIN"/>
    <property type="match status" value="1"/>
</dbReference>
<dbReference type="Gene3D" id="2.60.40.1610">
    <property type="entry name" value="Domain of unknown function DUF1254"/>
    <property type="match status" value="1"/>
</dbReference>
<feature type="signal peptide" evidence="1">
    <location>
        <begin position="1"/>
        <end position="22"/>
    </location>
</feature>
<dbReference type="RefSeq" id="WP_136400862.1">
    <property type="nucleotide sequence ID" value="NZ_CP036295.1"/>
</dbReference>
<dbReference type="InterPro" id="IPR037050">
    <property type="entry name" value="DUF1254_sf"/>
</dbReference>
<evidence type="ECO:0000259" key="2">
    <source>
        <dbReference type="Pfam" id="PF06742"/>
    </source>
</evidence>
<dbReference type="SUPFAM" id="SSF160935">
    <property type="entry name" value="VPA0735-like"/>
    <property type="match status" value="1"/>
</dbReference>
<keyword evidence="1" id="KW-0732">Signal</keyword>
<dbReference type="Proteomes" id="UP000297065">
    <property type="component" value="Chromosome"/>
</dbReference>
<dbReference type="Pfam" id="PF06863">
    <property type="entry name" value="DUF1254"/>
    <property type="match status" value="1"/>
</dbReference>
<organism evidence="4 5">
    <name type="scientific">Desulfovibrio desulfuricans</name>
    <dbReference type="NCBI Taxonomy" id="876"/>
    <lineage>
        <taxon>Bacteria</taxon>
        <taxon>Pseudomonadati</taxon>
        <taxon>Thermodesulfobacteriota</taxon>
        <taxon>Desulfovibrionia</taxon>
        <taxon>Desulfovibrionales</taxon>
        <taxon>Desulfovibrionaceae</taxon>
        <taxon>Desulfovibrio</taxon>
    </lineage>
</organism>